<keyword evidence="2" id="KW-0378">Hydrolase</keyword>
<evidence type="ECO:0000256" key="1">
    <source>
        <dbReference type="ARBA" id="ARBA00022723"/>
    </source>
</evidence>
<name>A0A099EVA7_9RHOB</name>
<dbReference type="EMBL" id="JRKN01000053">
    <property type="protein sequence ID" value="KGJ01907.1"/>
    <property type="molecule type" value="Genomic_DNA"/>
</dbReference>
<proteinExistence type="inferred from homology"/>
<dbReference type="InterPro" id="IPR050884">
    <property type="entry name" value="CNP_phosphodiesterase-III"/>
</dbReference>
<comment type="similarity">
    <text evidence="4">Belongs to the cyclic nucleotide phosphodiesterase class-III family.</text>
</comment>
<keyword evidence="8" id="KW-1185">Reference proteome</keyword>
<dbReference type="InterPro" id="IPR004843">
    <property type="entry name" value="Calcineurin-like_PHP"/>
</dbReference>
<evidence type="ECO:0000256" key="2">
    <source>
        <dbReference type="ARBA" id="ARBA00022801"/>
    </source>
</evidence>
<dbReference type="AlphaFoldDB" id="A0A099EVA7"/>
<dbReference type="STRING" id="376733.SAMN04487972_1447"/>
<feature type="domain" description="Calcineurin-like phosphoesterase" evidence="5">
    <location>
        <begin position="1"/>
        <end position="194"/>
    </location>
</feature>
<dbReference type="GO" id="GO:0046872">
    <property type="term" value="F:metal ion binding"/>
    <property type="evidence" value="ECO:0007669"/>
    <property type="project" value="UniProtKB-KW"/>
</dbReference>
<keyword evidence="3" id="KW-0408">Iron</keyword>
<dbReference type="EMBL" id="FOJO01000044">
    <property type="protein sequence ID" value="SFA62080.1"/>
    <property type="molecule type" value="Genomic_DNA"/>
</dbReference>
<dbReference type="InterPro" id="IPR029052">
    <property type="entry name" value="Metallo-depent_PP-like"/>
</dbReference>
<protein>
    <submittedName>
        <fullName evidence="6">3',5'-cyclic-nucleotide phosphodiesterase</fullName>
    </submittedName>
    <submittedName>
        <fullName evidence="7">Diethylphosphate phosphodiesterase</fullName>
    </submittedName>
</protein>
<reference evidence="7 9" key="3">
    <citation type="submission" date="2016-10" db="EMBL/GenBank/DDBJ databases">
        <authorList>
            <person name="de Groot N.N."/>
        </authorList>
    </citation>
    <scope>NUCLEOTIDE SEQUENCE [LARGE SCALE GENOMIC DNA]</scope>
    <source>
        <strain evidence="7 9">CGMCC 1.6117</strain>
    </source>
</reference>
<dbReference type="CDD" id="cd07402">
    <property type="entry name" value="MPP_GpdQ"/>
    <property type="match status" value="1"/>
</dbReference>
<keyword evidence="1" id="KW-0479">Metal-binding</keyword>
<evidence type="ECO:0000256" key="4">
    <source>
        <dbReference type="ARBA" id="ARBA00025742"/>
    </source>
</evidence>
<dbReference type="InterPro" id="IPR026575">
    <property type="entry name" value="GpdQ/CpdA-like"/>
</dbReference>
<evidence type="ECO:0000313" key="7">
    <source>
        <dbReference type="EMBL" id="SFA62080.1"/>
    </source>
</evidence>
<evidence type="ECO:0000313" key="8">
    <source>
        <dbReference type="Proteomes" id="UP000029846"/>
    </source>
</evidence>
<dbReference type="Gene3D" id="3.60.21.10">
    <property type="match status" value="1"/>
</dbReference>
<dbReference type="OrthoDB" id="651281at2"/>
<evidence type="ECO:0000313" key="6">
    <source>
        <dbReference type="EMBL" id="KGJ01907.1"/>
    </source>
</evidence>
<gene>
    <name evidence="6" type="ORF">IT41_18980</name>
    <name evidence="7" type="ORF">SAMN04487972_1447</name>
</gene>
<dbReference type="PANTHER" id="PTHR42988">
    <property type="entry name" value="PHOSPHOHYDROLASE"/>
    <property type="match status" value="1"/>
</dbReference>
<dbReference type="Proteomes" id="UP000182312">
    <property type="component" value="Unassembled WGS sequence"/>
</dbReference>
<dbReference type="Proteomes" id="UP000029846">
    <property type="component" value="Unassembled WGS sequence"/>
</dbReference>
<dbReference type="eggNOG" id="COG1409">
    <property type="taxonomic scope" value="Bacteria"/>
</dbReference>
<dbReference type="GO" id="GO:0004112">
    <property type="term" value="F:cyclic-nucleotide phosphodiesterase activity"/>
    <property type="evidence" value="ECO:0007669"/>
    <property type="project" value="InterPro"/>
</dbReference>
<sequence>MKFIHLTDTHVIGGGRRLFGADPSRRLALAVESINRDHADADFTVVTGDLTHWGDADAYAAFTRAIAGLKTPLVLMVGNHDDTPSFAAVFPAIPRDENGFVQSARQTEAGLCLFLDTRVDGTHAGGYCPARLDWLQRQLAGSEGPVLLFMHHPPFDVGIRAMDDIRMQDAEAFHAVIAPHTHRIRHLFFGHVHRAIFGNWRGLSFSCMRGLNHQVALDLSSDVIQGDLAQPAYGVVLADADRVVVHMHEFASRAPTFPLMAPEGDLSEDYSTAMRHEGFIDL</sequence>
<evidence type="ECO:0000313" key="9">
    <source>
        <dbReference type="Proteomes" id="UP000182312"/>
    </source>
</evidence>
<organism evidence="6 8">
    <name type="scientific">Paracoccus halophilus</name>
    <dbReference type="NCBI Taxonomy" id="376733"/>
    <lineage>
        <taxon>Bacteria</taxon>
        <taxon>Pseudomonadati</taxon>
        <taxon>Pseudomonadota</taxon>
        <taxon>Alphaproteobacteria</taxon>
        <taxon>Rhodobacterales</taxon>
        <taxon>Paracoccaceae</taxon>
        <taxon>Paracoccus</taxon>
    </lineage>
</organism>
<accession>A0A099EVA7</accession>
<dbReference type="PANTHER" id="PTHR42988:SF2">
    <property type="entry name" value="CYCLIC NUCLEOTIDE PHOSPHODIESTERASE CBUA0032-RELATED"/>
    <property type="match status" value="1"/>
</dbReference>
<dbReference type="RefSeq" id="WP_029372602.1">
    <property type="nucleotide sequence ID" value="NZ_JRKN01000053.1"/>
</dbReference>
<dbReference type="SUPFAM" id="SSF56300">
    <property type="entry name" value="Metallo-dependent phosphatases"/>
    <property type="match status" value="1"/>
</dbReference>
<dbReference type="Pfam" id="PF00149">
    <property type="entry name" value="Metallophos"/>
    <property type="match status" value="1"/>
</dbReference>
<evidence type="ECO:0000256" key="3">
    <source>
        <dbReference type="ARBA" id="ARBA00023004"/>
    </source>
</evidence>
<reference evidence="6 8" key="1">
    <citation type="submission" date="2014-09" db="EMBL/GenBank/DDBJ databases">
        <authorList>
            <person name="McGinnis J.M."/>
            <person name="Wolfgang W.J."/>
        </authorList>
    </citation>
    <scope>NUCLEOTIDE SEQUENCE [LARGE SCALE GENOMIC DNA]</scope>
    <source>
        <strain evidence="6 8">JCM 14014</strain>
    </source>
</reference>
<reference evidence="6 8" key="2">
    <citation type="submission" date="2014-10" db="EMBL/GenBank/DDBJ databases">
        <title>Paracoccus sanguinis sp. nov., isolated from clinical specimens of New York State patients.</title>
        <authorList>
            <person name="Mingle L.A."/>
            <person name="Cole J.A."/>
            <person name="Lapierre P."/>
            <person name="Musser K.A."/>
        </authorList>
    </citation>
    <scope>NUCLEOTIDE SEQUENCE [LARGE SCALE GENOMIC DNA]</scope>
    <source>
        <strain evidence="6 8">JCM 14014</strain>
    </source>
</reference>
<evidence type="ECO:0000259" key="5">
    <source>
        <dbReference type="Pfam" id="PF00149"/>
    </source>
</evidence>